<name>A0A4Q7PH31_9FLAO</name>
<gene>
    <name evidence="1" type="ORF">EV197_1062</name>
</gene>
<evidence type="ECO:0000313" key="1">
    <source>
        <dbReference type="EMBL" id="RZS99834.1"/>
    </source>
</evidence>
<reference evidence="1 2" key="1">
    <citation type="submission" date="2019-02" db="EMBL/GenBank/DDBJ databases">
        <title>Genomic Encyclopedia of Type Strains, Phase IV (KMG-IV): sequencing the most valuable type-strain genomes for metagenomic binning, comparative biology and taxonomic classification.</title>
        <authorList>
            <person name="Goeker M."/>
        </authorList>
    </citation>
    <scope>NUCLEOTIDE SEQUENCE [LARGE SCALE GENOMIC DNA]</scope>
    <source>
        <strain evidence="1 2">DSM 17196</strain>
    </source>
</reference>
<keyword evidence="2" id="KW-1185">Reference proteome</keyword>
<dbReference type="RefSeq" id="WP_130285649.1">
    <property type="nucleotide sequence ID" value="NZ_SGXE01000001.1"/>
</dbReference>
<comment type="caution">
    <text evidence="1">The sequence shown here is derived from an EMBL/GenBank/DDBJ whole genome shotgun (WGS) entry which is preliminary data.</text>
</comment>
<sequence length="118" mass="13599">MDKKSYLEKAIAWAEKKSTVSLRAVTSDYEDPKSFTNTDTKETIRPDLSFTTHGGAKHYTDVALKDENPQRLVTRWKLLSMMASLKRGKLHLLAPKGHKRFTERLVNRYNINANIYSL</sequence>
<protein>
    <submittedName>
        <fullName evidence="1">Uncharacterized protein</fullName>
    </submittedName>
</protein>
<evidence type="ECO:0000313" key="2">
    <source>
        <dbReference type="Proteomes" id="UP000292262"/>
    </source>
</evidence>
<organism evidence="1 2">
    <name type="scientific">Aquimarina brevivitae</name>
    <dbReference type="NCBI Taxonomy" id="323412"/>
    <lineage>
        <taxon>Bacteria</taxon>
        <taxon>Pseudomonadati</taxon>
        <taxon>Bacteroidota</taxon>
        <taxon>Flavobacteriia</taxon>
        <taxon>Flavobacteriales</taxon>
        <taxon>Flavobacteriaceae</taxon>
        <taxon>Aquimarina</taxon>
    </lineage>
</organism>
<dbReference type="EMBL" id="SGXE01000001">
    <property type="protein sequence ID" value="RZS99834.1"/>
    <property type="molecule type" value="Genomic_DNA"/>
</dbReference>
<dbReference type="AlphaFoldDB" id="A0A4Q7PH31"/>
<accession>A0A4Q7PH31</accession>
<dbReference type="OrthoDB" id="1163349at2"/>
<proteinExistence type="predicted"/>
<dbReference type="Proteomes" id="UP000292262">
    <property type="component" value="Unassembled WGS sequence"/>
</dbReference>